<evidence type="ECO:0000256" key="3">
    <source>
        <dbReference type="ARBA" id="ARBA00007667"/>
    </source>
</evidence>
<evidence type="ECO:0000256" key="8">
    <source>
        <dbReference type="ARBA" id="ARBA00050488"/>
    </source>
</evidence>
<comment type="similarity">
    <text evidence="3">Belongs to the PurH family.</text>
</comment>
<evidence type="ECO:0000256" key="2">
    <source>
        <dbReference type="ARBA" id="ARBA00004954"/>
    </source>
</evidence>
<evidence type="ECO:0000259" key="10">
    <source>
        <dbReference type="PROSITE" id="PS51855"/>
    </source>
</evidence>
<keyword evidence="4" id="KW-0808">Transferase</keyword>
<evidence type="ECO:0000256" key="9">
    <source>
        <dbReference type="ARBA" id="ARBA00050687"/>
    </source>
</evidence>
<comment type="pathway">
    <text evidence="1">Purine metabolism; IMP biosynthesis via de novo pathway; IMP from 5-formamido-1-(5-phospho-D-ribosyl)imidazole-4-carboxamide: step 1/1.</text>
</comment>
<dbReference type="SMART" id="SM00798">
    <property type="entry name" value="AICARFT_IMPCHas"/>
    <property type="match status" value="1"/>
</dbReference>
<feature type="domain" description="MGS-like" evidence="10">
    <location>
        <begin position="1"/>
        <end position="88"/>
    </location>
</feature>
<dbReference type="InterPro" id="IPR016193">
    <property type="entry name" value="Cytidine_deaminase-like"/>
</dbReference>
<dbReference type="InterPro" id="IPR011607">
    <property type="entry name" value="MGS-like_dom"/>
</dbReference>
<evidence type="ECO:0000256" key="5">
    <source>
        <dbReference type="ARBA" id="ARBA00022755"/>
    </source>
</evidence>
<keyword evidence="6" id="KW-0378">Hydrolase</keyword>
<evidence type="ECO:0000256" key="7">
    <source>
        <dbReference type="ARBA" id="ARBA00023268"/>
    </source>
</evidence>
<gene>
    <name evidence="11" type="ORF">ZEAMMB73_Zm00001d024301</name>
</gene>
<dbReference type="AlphaFoldDB" id="A0A1D6IYM0"/>
<protein>
    <submittedName>
        <fullName evidence="11">AICARFT/IMPCHase bienzyme family protein</fullName>
    </submittedName>
</protein>
<keyword evidence="5" id="KW-0658">Purine biosynthesis</keyword>
<keyword evidence="7" id="KW-0511">Multifunctional enzyme</keyword>
<evidence type="ECO:0000313" key="11">
    <source>
        <dbReference type="EMBL" id="AQK40971.1"/>
    </source>
</evidence>
<dbReference type="FunFam" id="3.40.140.20:FF:000002">
    <property type="entry name" value="Bifunctional purine biosynthesis protein PurH"/>
    <property type="match status" value="1"/>
</dbReference>
<comment type="pathway">
    <text evidence="2">Purine metabolism; IMP biosynthesis via de novo pathway; 5-formamido-1-(5-phospho-D-ribosyl)imidazole-4-carboxamide from 5-amino-1-(5-phospho-D-ribosyl)imidazole-4-carboxamide (10-formyl THF route): step 1/1.</text>
</comment>
<dbReference type="Gene3D" id="3.40.140.20">
    <property type="match status" value="2"/>
</dbReference>
<dbReference type="SUPFAM" id="SSF53927">
    <property type="entry name" value="Cytidine deaminase-like"/>
    <property type="match status" value="1"/>
</dbReference>
<dbReference type="SUPFAM" id="SSF52335">
    <property type="entry name" value="Methylglyoxal synthase-like"/>
    <property type="match status" value="1"/>
</dbReference>
<dbReference type="FunFam" id="3.40.50.1380:FF:000001">
    <property type="entry name" value="Bifunctional purine biosynthesis protein PurH"/>
    <property type="match status" value="1"/>
</dbReference>
<dbReference type="UniPathway" id="UPA00074">
    <property type="reaction ID" value="UER00133"/>
</dbReference>
<dbReference type="CDD" id="cd01421">
    <property type="entry name" value="IMPCH"/>
    <property type="match status" value="1"/>
</dbReference>
<name>A0A1D6IYM0_MAIZE</name>
<dbReference type="Gene3D" id="3.40.50.1380">
    <property type="entry name" value="Methylglyoxal synthase-like domain"/>
    <property type="match status" value="1"/>
</dbReference>
<reference evidence="11" key="1">
    <citation type="submission" date="2015-12" db="EMBL/GenBank/DDBJ databases">
        <title>Update maize B73 reference genome by single molecule sequencing technologies.</title>
        <authorList>
            <consortium name="Maize Genome Sequencing Project"/>
            <person name="Ware D."/>
        </authorList>
    </citation>
    <scope>NUCLEOTIDE SEQUENCE</scope>
    <source>
        <tissue evidence="11">Seedling</tissue>
    </source>
</reference>
<dbReference type="GO" id="GO:0004643">
    <property type="term" value="F:phosphoribosylaminoimidazolecarboxamide formyltransferase activity"/>
    <property type="evidence" value="ECO:0007669"/>
    <property type="project" value="UniProtKB-EC"/>
</dbReference>
<dbReference type="InterPro" id="IPR002695">
    <property type="entry name" value="PurH-like"/>
</dbReference>
<dbReference type="PANTHER" id="PTHR11692:SF0">
    <property type="entry name" value="BIFUNCTIONAL PURINE BIOSYNTHESIS PROTEIN ATIC"/>
    <property type="match status" value="1"/>
</dbReference>
<accession>A0A1D6IYM0</accession>
<comment type="catalytic activity">
    <reaction evidence="9">
        <text>IMP + H2O = 5-formamido-1-(5-phospho-D-ribosyl)imidazole-4-carboxamide</text>
        <dbReference type="Rhea" id="RHEA:18445"/>
        <dbReference type="ChEBI" id="CHEBI:15377"/>
        <dbReference type="ChEBI" id="CHEBI:58053"/>
        <dbReference type="ChEBI" id="CHEBI:58467"/>
        <dbReference type="EC" id="3.5.4.10"/>
    </reaction>
</comment>
<dbReference type="ExpressionAtlas" id="A0A1D6IYM0">
    <property type="expression patterns" value="baseline and differential"/>
</dbReference>
<dbReference type="EMBL" id="CM000786">
    <property type="protein sequence ID" value="AQK40971.1"/>
    <property type="molecule type" value="Genomic_DNA"/>
</dbReference>
<comment type="catalytic activity">
    <reaction evidence="8">
        <text>(6R)-10-formyltetrahydrofolate + 5-amino-1-(5-phospho-beta-D-ribosyl)imidazole-4-carboxamide = 5-formamido-1-(5-phospho-D-ribosyl)imidazole-4-carboxamide + (6S)-5,6,7,8-tetrahydrofolate</text>
        <dbReference type="Rhea" id="RHEA:22192"/>
        <dbReference type="ChEBI" id="CHEBI:57453"/>
        <dbReference type="ChEBI" id="CHEBI:58467"/>
        <dbReference type="ChEBI" id="CHEBI:58475"/>
        <dbReference type="ChEBI" id="CHEBI:195366"/>
        <dbReference type="EC" id="2.1.2.3"/>
    </reaction>
</comment>
<dbReference type="FunFam" id="3.40.140.20:FF:000001">
    <property type="entry name" value="Bifunctional purine biosynthesis protein PurH"/>
    <property type="match status" value="1"/>
</dbReference>
<dbReference type="PIRSF" id="PIRSF000414">
    <property type="entry name" value="AICARFT_IMPCHas"/>
    <property type="match status" value="1"/>
</dbReference>
<dbReference type="GO" id="GO:0006189">
    <property type="term" value="P:'de novo' IMP biosynthetic process"/>
    <property type="evidence" value="ECO:0007669"/>
    <property type="project" value="UniProtKB-UniPathway"/>
</dbReference>
<evidence type="ECO:0000256" key="4">
    <source>
        <dbReference type="ARBA" id="ARBA00022679"/>
    </source>
</evidence>
<evidence type="ECO:0000256" key="1">
    <source>
        <dbReference type="ARBA" id="ARBA00004844"/>
    </source>
</evidence>
<dbReference type="PROSITE" id="PS51855">
    <property type="entry name" value="MGS"/>
    <property type="match status" value="1"/>
</dbReference>
<organism evidence="11">
    <name type="scientific">Zea mays</name>
    <name type="common">Maize</name>
    <dbReference type="NCBI Taxonomy" id="4577"/>
    <lineage>
        <taxon>Eukaryota</taxon>
        <taxon>Viridiplantae</taxon>
        <taxon>Streptophyta</taxon>
        <taxon>Embryophyta</taxon>
        <taxon>Tracheophyta</taxon>
        <taxon>Spermatophyta</taxon>
        <taxon>Magnoliopsida</taxon>
        <taxon>Liliopsida</taxon>
        <taxon>Poales</taxon>
        <taxon>Poaceae</taxon>
        <taxon>PACMAD clade</taxon>
        <taxon>Panicoideae</taxon>
        <taxon>Andropogonodae</taxon>
        <taxon>Andropogoneae</taxon>
        <taxon>Tripsacinae</taxon>
        <taxon>Zea</taxon>
    </lineage>
</organism>
<dbReference type="InterPro" id="IPR036914">
    <property type="entry name" value="MGS-like_dom_sf"/>
</dbReference>
<dbReference type="NCBIfam" id="NF002049">
    <property type="entry name" value="PRK00881.1"/>
    <property type="match status" value="1"/>
</dbReference>
<dbReference type="PANTHER" id="PTHR11692">
    <property type="entry name" value="BIFUNCTIONAL PURINE BIOSYNTHESIS PROTEIN PURH"/>
    <property type="match status" value="1"/>
</dbReference>
<dbReference type="Pfam" id="PF01808">
    <property type="entry name" value="AICARFT_IMPCHas"/>
    <property type="match status" value="1"/>
</dbReference>
<sequence>MLDGRVKTLHPSIHGGILARRDQEHHLKALKEHGIGTFDVVVVNLYPFYDKVTSGAISFEDGIENIDIGGPTLIRAAAKNHKDVLVVVDHKDYPALLEYLEGKQDDPDFRRTLAWKAFQHVASYDSAISEWLWKQSNKDSFPPSFTVPLTMKSTLRYGENPHQKAAFYGDRSLSLVNAGGIATAIQHHGKEMSYNNYLDADAAWNCVSEFESPTCVVVKHTNPCGVASRHDILEAYRLAVRADPVSAFGGIVAFNTTVDEDLAREIREFRRPTDGETRMFYEIVVAPGYTAEGLEVLKGKSKTLRILEAKRRRSGKGTLLSLRQVGGGWLAQEPDDVTPEDVAFTNVSERAPDARELSDAKFACLCVKHVKSNAIVIAKNSCMLGMGSGQPNRLESLRIAFRKAGEEAKGAALASDAFFPFAWNDAVEEACQRGVAVIAEPGGSIRDQDAVECCNKYGVALVFTGVRHFRH</sequence>
<dbReference type="SMART" id="SM00851">
    <property type="entry name" value="MGS"/>
    <property type="match status" value="1"/>
</dbReference>
<evidence type="ECO:0000256" key="6">
    <source>
        <dbReference type="ARBA" id="ARBA00022801"/>
    </source>
</evidence>
<dbReference type="GO" id="GO:0003937">
    <property type="term" value="F:IMP cyclohydrolase activity"/>
    <property type="evidence" value="ECO:0007669"/>
    <property type="project" value="UniProtKB-EC"/>
</dbReference>
<proteinExistence type="inferred from homology"/>
<dbReference type="InterPro" id="IPR024051">
    <property type="entry name" value="AICAR_Tfase_dup_dom_sf"/>
</dbReference>